<dbReference type="PANTHER" id="PTHR43586">
    <property type="entry name" value="CYSTEINE DESULFURASE"/>
    <property type="match status" value="1"/>
</dbReference>
<dbReference type="InterPro" id="IPR003808">
    <property type="entry name" value="Fe-S_metab-assoc_dom"/>
</dbReference>
<comment type="catalytic activity">
    <reaction evidence="5">
        <text>(sulfur carrier)-H + L-cysteine = (sulfur carrier)-SH + L-alanine</text>
        <dbReference type="Rhea" id="RHEA:43892"/>
        <dbReference type="Rhea" id="RHEA-COMP:14737"/>
        <dbReference type="Rhea" id="RHEA-COMP:14739"/>
        <dbReference type="ChEBI" id="CHEBI:29917"/>
        <dbReference type="ChEBI" id="CHEBI:35235"/>
        <dbReference type="ChEBI" id="CHEBI:57972"/>
        <dbReference type="ChEBI" id="CHEBI:64428"/>
        <dbReference type="EC" id="2.8.1.7"/>
    </reaction>
</comment>
<dbReference type="AlphaFoldDB" id="A0A075GC20"/>
<dbReference type="SUPFAM" id="SSF53383">
    <property type="entry name" value="PLP-dependent transferases"/>
    <property type="match status" value="1"/>
</dbReference>
<dbReference type="InterPro" id="IPR000192">
    <property type="entry name" value="Aminotrans_V_dom"/>
</dbReference>
<dbReference type="GO" id="GO:0031071">
    <property type="term" value="F:cysteine desulfurase activity"/>
    <property type="evidence" value="ECO:0007669"/>
    <property type="project" value="UniProtKB-EC"/>
</dbReference>
<name>A0A075GC20_9EURY</name>
<dbReference type="InterPro" id="IPR015424">
    <property type="entry name" value="PyrdxlP-dep_Trfase"/>
</dbReference>
<keyword evidence="4" id="KW-0663">Pyridoxal phosphate</keyword>
<evidence type="ECO:0000256" key="5">
    <source>
        <dbReference type="ARBA" id="ARBA00050776"/>
    </source>
</evidence>
<evidence type="ECO:0000256" key="3">
    <source>
        <dbReference type="ARBA" id="ARBA00022679"/>
    </source>
</evidence>
<feature type="domain" description="Aminotransferase class V" evidence="6">
    <location>
        <begin position="38"/>
        <end position="413"/>
    </location>
</feature>
<proteinExistence type="predicted"/>
<sequence length="595" mass="66006">MVADDGIQGGSNMALNLPSIRADFPILSRVLPSGRQLVYLDNAATTQKPKAVIQAMTDYYEKNNSNVHRAVHTLAEEATAAYEKARQDIADWFYVEREQVIFTSGTTEAINLVVHGWGRANLEKGDIVLITEMEHHADIVPWQLIAKERGIEIRFVSVDPDTYRLNMDEFEASIDEASFVGCVHTSNVIGTRNPVEEIIEMAHSRGNHGKGARVLIDAAQASPHERLDCTELNADFVAISGHKMCGPTGIGSLIVKPEMLDEMQPFMAGGDMIEEVFLDHSTFQTGPYRFEAGTPKIAEAIGWGAAINYLAQFDMHEVHQHIHDLAVYTAAAISKIPGFKVYGDHTDPNCSGVVSFLHETIHAEDLAHFLDLGGFAVRTGHHCAQPLMRKLGITATNRASFYLYNTQEEADAFIAHLERLDELAEDVGSRVEKFIDEEPTQTTPKVVEEGEKPGFGSGNWPASLQEIIDEFSEIDDPMERYEVLYDWASECELLPPEEWNEDNKVHGCQSEAHVACSMDEETGFRMLGGADAQIVQGLMAITQRAINGLTAEEVADFPATFARELGFSETLTPNRANGFLNMFTKVRKEAREMME</sequence>
<dbReference type="GO" id="GO:0030170">
    <property type="term" value="F:pyridoxal phosphate binding"/>
    <property type="evidence" value="ECO:0007669"/>
    <property type="project" value="InterPro"/>
</dbReference>
<evidence type="ECO:0000256" key="1">
    <source>
        <dbReference type="ARBA" id="ARBA00001933"/>
    </source>
</evidence>
<dbReference type="Gene3D" id="3.90.1010.10">
    <property type="match status" value="1"/>
</dbReference>
<keyword evidence="3 8" id="KW-0808">Transferase</keyword>
<evidence type="ECO:0000313" key="8">
    <source>
        <dbReference type="EMBL" id="AIE99546.1"/>
    </source>
</evidence>
<protein>
    <recommendedName>
        <fullName evidence="2">cysteine desulfurase</fullName>
        <ecNumber evidence="2">2.8.1.7</ecNumber>
    </recommendedName>
</protein>
<gene>
    <name evidence="8" type="primary">sufS</name>
</gene>
<dbReference type="Gene3D" id="3.90.1150.10">
    <property type="entry name" value="Aspartate Aminotransferase, domain 1"/>
    <property type="match status" value="1"/>
</dbReference>
<dbReference type="InterPro" id="IPR010970">
    <property type="entry name" value="Cys_dSase_SufS"/>
</dbReference>
<accession>A0A075GC20</accession>
<dbReference type="CDD" id="cd06453">
    <property type="entry name" value="SufS_like"/>
    <property type="match status" value="1"/>
</dbReference>
<organism evidence="8">
    <name type="scientific">uncultured marine group II/III euryarchaeote KM3_113_E08</name>
    <dbReference type="NCBI Taxonomy" id="1457853"/>
    <lineage>
        <taxon>Archaea</taxon>
        <taxon>Methanobacteriati</taxon>
        <taxon>Methanobacteriota</taxon>
        <taxon>environmental samples</taxon>
    </lineage>
</organism>
<evidence type="ECO:0000256" key="2">
    <source>
        <dbReference type="ARBA" id="ARBA00012239"/>
    </source>
</evidence>
<dbReference type="Pfam" id="PF00266">
    <property type="entry name" value="Aminotran_5"/>
    <property type="match status" value="1"/>
</dbReference>
<comment type="cofactor">
    <cofactor evidence="1">
        <name>pyridoxal 5'-phosphate</name>
        <dbReference type="ChEBI" id="CHEBI:597326"/>
    </cofactor>
</comment>
<evidence type="ECO:0000259" key="7">
    <source>
        <dbReference type="Pfam" id="PF02657"/>
    </source>
</evidence>
<dbReference type="GO" id="GO:0006534">
    <property type="term" value="P:cysteine metabolic process"/>
    <property type="evidence" value="ECO:0007669"/>
    <property type="project" value="InterPro"/>
</dbReference>
<feature type="domain" description="Fe-S metabolism associated" evidence="7">
    <location>
        <begin position="469"/>
        <end position="588"/>
    </location>
</feature>
<dbReference type="EMBL" id="KF900566">
    <property type="protein sequence ID" value="AIE99546.1"/>
    <property type="molecule type" value="Genomic_DNA"/>
</dbReference>
<dbReference type="Gene3D" id="3.40.640.10">
    <property type="entry name" value="Type I PLP-dependent aspartate aminotransferase-like (Major domain)"/>
    <property type="match status" value="1"/>
</dbReference>
<evidence type="ECO:0000256" key="4">
    <source>
        <dbReference type="ARBA" id="ARBA00022898"/>
    </source>
</evidence>
<dbReference type="InterPro" id="IPR015422">
    <property type="entry name" value="PyrdxlP-dep_Trfase_small"/>
</dbReference>
<dbReference type="SUPFAM" id="SSF82649">
    <property type="entry name" value="SufE/NifU"/>
    <property type="match status" value="1"/>
</dbReference>
<dbReference type="InterPro" id="IPR015421">
    <property type="entry name" value="PyrdxlP-dep_Trfase_major"/>
</dbReference>
<evidence type="ECO:0000259" key="6">
    <source>
        <dbReference type="Pfam" id="PF00266"/>
    </source>
</evidence>
<dbReference type="NCBIfam" id="TIGR01979">
    <property type="entry name" value="sufS"/>
    <property type="match status" value="1"/>
</dbReference>
<dbReference type="PANTHER" id="PTHR43586:SF8">
    <property type="entry name" value="CYSTEINE DESULFURASE 1, CHLOROPLASTIC"/>
    <property type="match status" value="1"/>
</dbReference>
<dbReference type="Pfam" id="PF02657">
    <property type="entry name" value="SufE"/>
    <property type="match status" value="1"/>
</dbReference>
<reference evidence="8" key="1">
    <citation type="journal article" date="2014" name="Genome Biol. Evol.">
        <title>Pangenome evidence for extensive interdomain horizontal transfer affecting lineage core and shell genes in uncultured planktonic thaumarchaeota and euryarchaeota.</title>
        <authorList>
            <person name="Deschamps P."/>
            <person name="Zivanovic Y."/>
            <person name="Moreira D."/>
            <person name="Rodriguez-Valera F."/>
            <person name="Lopez-Garcia P."/>
        </authorList>
    </citation>
    <scope>NUCLEOTIDE SEQUENCE</scope>
</reference>
<dbReference type="EC" id="2.8.1.7" evidence="2"/>